<comment type="caution">
    <text evidence="2">The sequence shown here is derived from an EMBL/GenBank/DDBJ whole genome shotgun (WGS) entry which is preliminary data.</text>
</comment>
<name>A0A9W7E8P3_9STRA</name>
<evidence type="ECO:0000313" key="2">
    <source>
        <dbReference type="EMBL" id="GMH72469.1"/>
    </source>
</evidence>
<reference evidence="3" key="1">
    <citation type="journal article" date="2023" name="Commun. Biol.">
        <title>Genome analysis of Parmales, the sister group of diatoms, reveals the evolutionary specialization of diatoms from phago-mixotrophs to photoautotrophs.</title>
        <authorList>
            <person name="Ban H."/>
            <person name="Sato S."/>
            <person name="Yoshikawa S."/>
            <person name="Yamada K."/>
            <person name="Nakamura Y."/>
            <person name="Ichinomiya M."/>
            <person name="Sato N."/>
            <person name="Blanc-Mathieu R."/>
            <person name="Endo H."/>
            <person name="Kuwata A."/>
            <person name="Ogata H."/>
        </authorList>
    </citation>
    <scope>NUCLEOTIDE SEQUENCE [LARGE SCALE GENOMIC DNA]</scope>
    <source>
        <strain evidence="3">NIES 3701</strain>
    </source>
</reference>
<keyword evidence="3" id="KW-1185">Reference proteome</keyword>
<protein>
    <recommendedName>
        <fullName evidence="1">OTU domain-containing protein</fullName>
    </recommendedName>
</protein>
<organism evidence="2 3">
    <name type="scientific">Triparma strigata</name>
    <dbReference type="NCBI Taxonomy" id="1606541"/>
    <lineage>
        <taxon>Eukaryota</taxon>
        <taxon>Sar</taxon>
        <taxon>Stramenopiles</taxon>
        <taxon>Ochrophyta</taxon>
        <taxon>Bolidophyceae</taxon>
        <taxon>Parmales</taxon>
        <taxon>Triparmaceae</taxon>
        <taxon>Triparma</taxon>
    </lineage>
</organism>
<dbReference type="InterPro" id="IPR003323">
    <property type="entry name" value="OTU_dom"/>
</dbReference>
<accession>A0A9W7E8P3</accession>
<evidence type="ECO:0000313" key="3">
    <source>
        <dbReference type="Proteomes" id="UP001165085"/>
    </source>
</evidence>
<feature type="domain" description="OTU" evidence="1">
    <location>
        <begin position="15"/>
        <end position="170"/>
    </location>
</feature>
<dbReference type="EMBL" id="BRXY01000156">
    <property type="protein sequence ID" value="GMH72469.1"/>
    <property type="molecule type" value="Genomic_DNA"/>
</dbReference>
<dbReference type="Gene3D" id="3.90.70.80">
    <property type="match status" value="1"/>
</dbReference>
<dbReference type="PROSITE" id="PS50802">
    <property type="entry name" value="OTU"/>
    <property type="match status" value="1"/>
</dbReference>
<sequence>MSRTGQIQKILSPAFSVKFVPANGDCFFKCVSTCVADLTVKELRAIVADALTQETFDMMKMMWSARQSGYEHMRKCEDLEGLKVLTLKSGAEEGYTVWAETFAIQIISNKLNLVVLILDEEVRGRDNPDRFIAIRPEAAEGGEGGDVGRDLKYILLQRTRRQHFNLIACSDSLIWDADTCPSRIRECWNLALEEVPGEVPAEVPEVEKEEGLEMPAAKRRKVADKVGWACSACTFFNESNDFLCCEVCGEKKPEEMG</sequence>
<dbReference type="OrthoDB" id="203552at2759"/>
<dbReference type="AlphaFoldDB" id="A0A9W7E8P3"/>
<evidence type="ECO:0000259" key="1">
    <source>
        <dbReference type="PROSITE" id="PS50802"/>
    </source>
</evidence>
<dbReference type="Proteomes" id="UP001165085">
    <property type="component" value="Unassembled WGS sequence"/>
</dbReference>
<gene>
    <name evidence="2" type="ORF">TrST_g13277</name>
</gene>
<proteinExistence type="predicted"/>
<dbReference type="CDD" id="cd22744">
    <property type="entry name" value="OTU"/>
    <property type="match status" value="1"/>
</dbReference>
<dbReference type="Gene3D" id="2.30.30.380">
    <property type="entry name" value="Zn-finger domain of Sec23/24"/>
    <property type="match status" value="1"/>
</dbReference>